<sequence>MDAASCGPSSALQNLSKHTQRDTSLQHQRHGGPSFQQQGQGQGPHLFRQGQQRIDQNLNQEFQQFNSGGHYNQVPPVIDRVGLAPNAIQQPRGQPQGFQPTLHRPPPPPPQQQQQQQQFQYQQSQKGWVDDFSKMNIHNQQLMVQQRNSWGQEFQQNHQHAQQVSHHHQQQQQQQQPQLMQNRYIGSSYGGGMMNMQRPMTMGTNTASPQFHQQSEHQQVHKLEDQETQLESEFDAVEKELQEVESSMQETNLHDKDLFAQTARKVESSMNSLNTTDAEMKSKFENSEFLKLMNRVANKQVELQDDKLVDVEGEGKGKGEEEHKLEIDNSDGLQQQGVRNTDAVDYHDPMHQTADFNDWDNDLIPNYPPPLPQQQQQQKRQQRSHHSSHASSSSPPPPPAESKNKLPDPLAHLGDGLLEGVIDPLAAARIISGGQVQTEDWVDSDSHTDWLSLDTPTIRPQVRPWRKGQIVDHHWDEMYRDYRNDDDFH</sequence>
<feature type="compositionally biased region" description="Low complexity" evidence="2">
    <location>
        <begin position="152"/>
        <end position="178"/>
    </location>
</feature>
<keyword evidence="4" id="KW-1185">Reference proteome</keyword>
<feature type="region of interest" description="Disordered" evidence="2">
    <location>
        <begin position="87"/>
        <end position="126"/>
    </location>
</feature>
<accession>A5E5C7</accession>
<dbReference type="EMBL" id="CH981530">
    <property type="protein sequence ID" value="EDK46635.1"/>
    <property type="molecule type" value="Genomic_DNA"/>
</dbReference>
<dbReference type="GeneID" id="5230997"/>
<protein>
    <submittedName>
        <fullName evidence="3">Uncharacterized protein</fullName>
    </submittedName>
</protein>
<dbReference type="Gene3D" id="6.10.280.230">
    <property type="match status" value="1"/>
</dbReference>
<keyword evidence="1" id="KW-0175">Coiled coil</keyword>
<feature type="compositionally biased region" description="Basic and acidic residues" evidence="2">
    <location>
        <begin position="308"/>
        <end position="327"/>
    </location>
</feature>
<dbReference type="OMA" id="DHHWDEM"/>
<reference evidence="3 4" key="1">
    <citation type="journal article" date="2009" name="Nature">
        <title>Evolution of pathogenicity and sexual reproduction in eight Candida genomes.</title>
        <authorList>
            <person name="Butler G."/>
            <person name="Rasmussen M.D."/>
            <person name="Lin M.F."/>
            <person name="Santos M.A."/>
            <person name="Sakthikumar S."/>
            <person name="Munro C.A."/>
            <person name="Rheinbay E."/>
            <person name="Grabherr M."/>
            <person name="Forche A."/>
            <person name="Reedy J.L."/>
            <person name="Agrafioti I."/>
            <person name="Arnaud M.B."/>
            <person name="Bates S."/>
            <person name="Brown A.J."/>
            <person name="Brunke S."/>
            <person name="Costanzo M.C."/>
            <person name="Fitzpatrick D.A."/>
            <person name="de Groot P.W."/>
            <person name="Harris D."/>
            <person name="Hoyer L.L."/>
            <person name="Hube B."/>
            <person name="Klis F.M."/>
            <person name="Kodira C."/>
            <person name="Lennard N."/>
            <person name="Logue M.E."/>
            <person name="Martin R."/>
            <person name="Neiman A.M."/>
            <person name="Nikolaou E."/>
            <person name="Quail M.A."/>
            <person name="Quinn J."/>
            <person name="Santos M.C."/>
            <person name="Schmitzberger F.F."/>
            <person name="Sherlock G."/>
            <person name="Shah P."/>
            <person name="Silverstein K.A."/>
            <person name="Skrzypek M.S."/>
            <person name="Soll D."/>
            <person name="Staggs R."/>
            <person name="Stansfield I."/>
            <person name="Stumpf M.P."/>
            <person name="Sudbery P.E."/>
            <person name="Srikantha T."/>
            <person name="Zeng Q."/>
            <person name="Berman J."/>
            <person name="Berriman M."/>
            <person name="Heitman J."/>
            <person name="Gow N.A."/>
            <person name="Lorenz M.C."/>
            <person name="Birren B.W."/>
            <person name="Kellis M."/>
            <person name="Cuomo C.A."/>
        </authorList>
    </citation>
    <scope>NUCLEOTIDE SEQUENCE [LARGE SCALE GENOMIC DNA]</scope>
    <source>
        <strain evidence="4">ATCC 11503 / BCRC 21390 / CBS 2605 / JCM 1781 / NBRC 1676 / NRRL YB-4239</strain>
    </source>
</reference>
<dbReference type="KEGG" id="lel:PVL30_005546"/>
<feature type="coiled-coil region" evidence="1">
    <location>
        <begin position="220"/>
        <end position="254"/>
    </location>
</feature>
<feature type="compositionally biased region" description="Low complexity" evidence="2">
    <location>
        <begin position="112"/>
        <end position="125"/>
    </location>
</feature>
<dbReference type="OrthoDB" id="5407351at2759"/>
<dbReference type="HOGENOM" id="CLU_665674_0_0_1"/>
<dbReference type="InParanoid" id="A5E5C7"/>
<dbReference type="VEuPathDB" id="FungiDB:LELG_04816"/>
<dbReference type="eggNOG" id="ENOG502S3XI">
    <property type="taxonomic scope" value="Eukaryota"/>
</dbReference>
<proteinExistence type="predicted"/>
<dbReference type="STRING" id="379508.A5E5C7"/>
<evidence type="ECO:0000256" key="2">
    <source>
        <dbReference type="SAM" id="MobiDB-lite"/>
    </source>
</evidence>
<feature type="region of interest" description="Disordered" evidence="2">
    <location>
        <begin position="1"/>
        <end position="48"/>
    </location>
</feature>
<dbReference type="Proteomes" id="UP000001996">
    <property type="component" value="Unassembled WGS sequence"/>
</dbReference>
<feature type="region of interest" description="Disordered" evidence="2">
    <location>
        <begin position="308"/>
        <end position="412"/>
    </location>
</feature>
<feature type="compositionally biased region" description="Polar residues" evidence="2">
    <location>
        <begin position="7"/>
        <end position="26"/>
    </location>
</feature>
<name>A5E5C7_LODEL</name>
<feature type="compositionally biased region" description="Low complexity" evidence="2">
    <location>
        <begin position="89"/>
        <end position="100"/>
    </location>
</feature>
<dbReference type="AlphaFoldDB" id="A5E5C7"/>
<gene>
    <name evidence="3" type="ORF">LELG_04816</name>
</gene>
<evidence type="ECO:0000313" key="3">
    <source>
        <dbReference type="EMBL" id="EDK46635.1"/>
    </source>
</evidence>
<evidence type="ECO:0000256" key="1">
    <source>
        <dbReference type="SAM" id="Coils"/>
    </source>
</evidence>
<feature type="region of interest" description="Disordered" evidence="2">
    <location>
        <begin position="149"/>
        <end position="178"/>
    </location>
</feature>
<evidence type="ECO:0000313" key="4">
    <source>
        <dbReference type="Proteomes" id="UP000001996"/>
    </source>
</evidence>
<organism evidence="3 4">
    <name type="scientific">Lodderomyces elongisporus (strain ATCC 11503 / CBS 2605 / JCM 1781 / NBRC 1676 / NRRL YB-4239)</name>
    <name type="common">Yeast</name>
    <name type="synonym">Saccharomyces elongisporus</name>
    <dbReference type="NCBI Taxonomy" id="379508"/>
    <lineage>
        <taxon>Eukaryota</taxon>
        <taxon>Fungi</taxon>
        <taxon>Dikarya</taxon>
        <taxon>Ascomycota</taxon>
        <taxon>Saccharomycotina</taxon>
        <taxon>Pichiomycetes</taxon>
        <taxon>Debaryomycetaceae</taxon>
        <taxon>Candida/Lodderomyces clade</taxon>
        <taxon>Lodderomyces</taxon>
    </lineage>
</organism>